<feature type="transmembrane region" description="Helical" evidence="6">
    <location>
        <begin position="133"/>
        <end position="160"/>
    </location>
</feature>
<protein>
    <submittedName>
        <fullName evidence="7">Lysylphosphatidylglycerol synthase domain-containing protein</fullName>
    </submittedName>
</protein>
<feature type="transmembrane region" description="Helical" evidence="6">
    <location>
        <begin position="172"/>
        <end position="194"/>
    </location>
</feature>
<dbReference type="Pfam" id="PF03706">
    <property type="entry name" value="LPG_synthase_TM"/>
    <property type="match status" value="1"/>
</dbReference>
<keyword evidence="8" id="KW-1185">Reference proteome</keyword>
<sequence length="339" mass="36439">MQKDEELHSTARRNSIVRRIAAGFSIAIAIFSIYVLGRTFSAVSLTDLRQAIAATSADQIATAALLTFVSFLALTGYDALALRQLRTRVSYGTTALASFTSYAISFTLGFPLITAGTVRYWIYSQAGLGPSKVASLTIVAGVTFWFGMVFVIGAGLAFQAEAISALNHLQPALNMLMGLGALAAIFAYLVWVTIRRRHVRIQGFRLELPGLGLTLGQVTLGVIDQCAAAGVLFVLLPHHGELDFFTFAATYVFACILGVASNAPGGIGVFEAAMLKAVPIASQESVLASLLLFRLIYYFVPFVLALAFLGAHEGFRRQKSLREAMRQSDENAPIIDDIG</sequence>
<name>A0ABZ0HT71_9HYPH</name>
<gene>
    <name evidence="7" type="ORF">RZS28_00040</name>
</gene>
<keyword evidence="2" id="KW-1003">Cell membrane</keyword>
<reference evidence="7 8" key="1">
    <citation type="submission" date="2023-10" db="EMBL/GenBank/DDBJ databases">
        <title>Novel methanotroph of the genus Methylocapsa from a subarctic wetland.</title>
        <authorList>
            <person name="Belova S.E."/>
            <person name="Oshkin I.Y."/>
            <person name="Miroshnikov K."/>
            <person name="Dedysh S.N."/>
        </authorList>
    </citation>
    <scope>NUCLEOTIDE SEQUENCE [LARGE SCALE GENOMIC DNA]</scope>
    <source>
        <strain evidence="7 8">RX1</strain>
    </source>
</reference>
<feature type="transmembrane region" description="Helical" evidence="6">
    <location>
        <begin position="248"/>
        <end position="270"/>
    </location>
</feature>
<evidence type="ECO:0000313" key="8">
    <source>
        <dbReference type="Proteomes" id="UP001626536"/>
    </source>
</evidence>
<evidence type="ECO:0000256" key="6">
    <source>
        <dbReference type="SAM" id="Phobius"/>
    </source>
</evidence>
<organism evidence="7 8">
    <name type="scientific">Methylocapsa polymorpha</name>
    <dbReference type="NCBI Taxonomy" id="3080828"/>
    <lineage>
        <taxon>Bacteria</taxon>
        <taxon>Pseudomonadati</taxon>
        <taxon>Pseudomonadota</taxon>
        <taxon>Alphaproteobacteria</taxon>
        <taxon>Hyphomicrobiales</taxon>
        <taxon>Beijerinckiaceae</taxon>
        <taxon>Methylocapsa</taxon>
    </lineage>
</organism>
<feature type="transmembrane region" description="Helical" evidence="6">
    <location>
        <begin position="20"/>
        <end position="40"/>
    </location>
</feature>
<evidence type="ECO:0000313" key="7">
    <source>
        <dbReference type="EMBL" id="WOJ89744.1"/>
    </source>
</evidence>
<evidence type="ECO:0000256" key="5">
    <source>
        <dbReference type="ARBA" id="ARBA00023136"/>
    </source>
</evidence>
<dbReference type="PANTHER" id="PTHR39087">
    <property type="entry name" value="UPF0104 MEMBRANE PROTEIN MJ1595"/>
    <property type="match status" value="1"/>
</dbReference>
<feature type="transmembrane region" description="Helical" evidence="6">
    <location>
        <begin position="94"/>
        <end position="113"/>
    </location>
</feature>
<dbReference type="EMBL" id="CP136862">
    <property type="protein sequence ID" value="WOJ89744.1"/>
    <property type="molecule type" value="Genomic_DNA"/>
</dbReference>
<feature type="transmembrane region" description="Helical" evidence="6">
    <location>
        <begin position="290"/>
        <end position="311"/>
    </location>
</feature>
<evidence type="ECO:0000256" key="3">
    <source>
        <dbReference type="ARBA" id="ARBA00022692"/>
    </source>
</evidence>
<keyword evidence="5 6" id="KW-0472">Membrane</keyword>
<feature type="transmembrane region" description="Helical" evidence="6">
    <location>
        <begin position="60"/>
        <end position="82"/>
    </location>
</feature>
<proteinExistence type="predicted"/>
<comment type="subcellular location">
    <subcellularLocation>
        <location evidence="1">Cell membrane</location>
        <topology evidence="1">Multi-pass membrane protein</topology>
    </subcellularLocation>
</comment>
<feature type="transmembrane region" description="Helical" evidence="6">
    <location>
        <begin position="214"/>
        <end position="236"/>
    </location>
</feature>
<dbReference type="Proteomes" id="UP001626536">
    <property type="component" value="Chromosome"/>
</dbReference>
<dbReference type="PANTHER" id="PTHR39087:SF2">
    <property type="entry name" value="UPF0104 MEMBRANE PROTEIN MJ1595"/>
    <property type="match status" value="1"/>
</dbReference>
<dbReference type="RefSeq" id="WP_407339190.1">
    <property type="nucleotide sequence ID" value="NZ_CP136862.1"/>
</dbReference>
<keyword evidence="3 6" id="KW-0812">Transmembrane</keyword>
<accession>A0ABZ0HT71</accession>
<dbReference type="InterPro" id="IPR022791">
    <property type="entry name" value="L-PG_synthase/AglD"/>
</dbReference>
<evidence type="ECO:0000256" key="2">
    <source>
        <dbReference type="ARBA" id="ARBA00022475"/>
    </source>
</evidence>
<keyword evidence="4 6" id="KW-1133">Transmembrane helix</keyword>
<evidence type="ECO:0000256" key="1">
    <source>
        <dbReference type="ARBA" id="ARBA00004651"/>
    </source>
</evidence>
<evidence type="ECO:0000256" key="4">
    <source>
        <dbReference type="ARBA" id="ARBA00022989"/>
    </source>
</evidence>